<keyword evidence="7" id="KW-1185">Reference proteome</keyword>
<feature type="transmembrane region" description="Helical" evidence="5">
    <location>
        <begin position="6"/>
        <end position="24"/>
    </location>
</feature>
<feature type="transmembrane region" description="Helical" evidence="5">
    <location>
        <begin position="190"/>
        <end position="209"/>
    </location>
</feature>
<dbReference type="GO" id="GO:0005385">
    <property type="term" value="F:zinc ion transmembrane transporter activity"/>
    <property type="evidence" value="ECO:0007669"/>
    <property type="project" value="TreeGrafter"/>
</dbReference>
<comment type="similarity">
    <text evidence="2">Belongs to the ZIP transporter (TC 2.A.5) family.</text>
</comment>
<protein>
    <submittedName>
        <fullName evidence="6">ZIP family zinc transporter</fullName>
    </submittedName>
</protein>
<reference evidence="6" key="1">
    <citation type="submission" date="2021-01" db="EMBL/GenBank/DDBJ databases">
        <title>Whole genome shotgun sequence of Virgisporangium aurantiacum NBRC 16421.</title>
        <authorList>
            <person name="Komaki H."/>
            <person name="Tamura T."/>
        </authorList>
    </citation>
    <scope>NUCLEOTIDE SEQUENCE</scope>
    <source>
        <strain evidence="6">NBRC 16421</strain>
    </source>
</reference>
<keyword evidence="5" id="KW-1133">Transmembrane helix</keyword>
<name>A0A8J4E2Y8_9ACTN</name>
<evidence type="ECO:0000313" key="7">
    <source>
        <dbReference type="Proteomes" id="UP000612585"/>
    </source>
</evidence>
<feature type="transmembrane region" description="Helical" evidence="5">
    <location>
        <begin position="31"/>
        <end position="52"/>
    </location>
</feature>
<evidence type="ECO:0000256" key="5">
    <source>
        <dbReference type="SAM" id="Phobius"/>
    </source>
</evidence>
<feature type="transmembrane region" description="Helical" evidence="5">
    <location>
        <begin position="117"/>
        <end position="141"/>
    </location>
</feature>
<keyword evidence="5" id="KW-0812">Transmembrane</keyword>
<keyword evidence="5" id="KW-0472">Membrane</keyword>
<feature type="transmembrane region" description="Helical" evidence="5">
    <location>
        <begin position="94"/>
        <end position="111"/>
    </location>
</feature>
<dbReference type="AlphaFoldDB" id="A0A8J4E2Y8"/>
<comment type="caution">
    <text evidence="6">The sequence shown here is derived from an EMBL/GenBank/DDBJ whole genome shotgun (WGS) entry which is preliminary data.</text>
</comment>
<comment type="subcellular location">
    <subcellularLocation>
        <location evidence="1">Cell membrane</location>
        <topology evidence="1">Multi-pass membrane protein</topology>
    </subcellularLocation>
</comment>
<feature type="transmembrane region" description="Helical" evidence="5">
    <location>
        <begin position="64"/>
        <end position="82"/>
    </location>
</feature>
<keyword evidence="3" id="KW-1003">Cell membrane</keyword>
<gene>
    <name evidence="6" type="ORF">Vau01_070170</name>
</gene>
<dbReference type="Proteomes" id="UP000612585">
    <property type="component" value="Unassembled WGS sequence"/>
</dbReference>
<evidence type="ECO:0000256" key="3">
    <source>
        <dbReference type="ARBA" id="ARBA00022475"/>
    </source>
</evidence>
<dbReference type="GO" id="GO:0005886">
    <property type="term" value="C:plasma membrane"/>
    <property type="evidence" value="ECO:0007669"/>
    <property type="project" value="UniProtKB-SubCell"/>
</dbReference>
<proteinExistence type="inferred from homology"/>
<evidence type="ECO:0000313" key="6">
    <source>
        <dbReference type="EMBL" id="GIJ59501.1"/>
    </source>
</evidence>
<evidence type="ECO:0000256" key="2">
    <source>
        <dbReference type="ARBA" id="ARBA00006939"/>
    </source>
</evidence>
<sequence length="241" mass="23694">MLEAAFWGFVGGFALLVGAVIGLKARLPQRVVGGVMAFGAGVLISAVAFDLVEEGFEKAGTGPVLGGLAAGALTFFLGDAIIDRRGGDQRKRSGGQQAAGASAAIVLGAVLDGIPESAAIGVSLLGGGTVSVAVVVAVFLSNVPESLSAAVGLRTAGHSARAILALWSVVAVVSAVAAALGYALLGDASAASVAVVQAFAAGAILTMLADTMMPEAFQDDGRLTGLLTSAGFVTAFLVSHL</sequence>
<evidence type="ECO:0000256" key="4">
    <source>
        <dbReference type="ARBA" id="ARBA00022833"/>
    </source>
</evidence>
<feature type="transmembrane region" description="Helical" evidence="5">
    <location>
        <begin position="162"/>
        <end position="184"/>
    </location>
</feature>
<dbReference type="RefSeq" id="WP_204001901.1">
    <property type="nucleotide sequence ID" value="NZ_BOPG01000047.1"/>
</dbReference>
<accession>A0A8J4E2Y8</accession>
<evidence type="ECO:0000256" key="1">
    <source>
        <dbReference type="ARBA" id="ARBA00004651"/>
    </source>
</evidence>
<feature type="transmembrane region" description="Helical" evidence="5">
    <location>
        <begin position="221"/>
        <end position="239"/>
    </location>
</feature>
<keyword evidence="4" id="KW-0862">Zinc</keyword>
<dbReference type="EMBL" id="BOPG01000047">
    <property type="protein sequence ID" value="GIJ59501.1"/>
    <property type="molecule type" value="Genomic_DNA"/>
</dbReference>
<dbReference type="PANTHER" id="PTHR11040:SF211">
    <property type="entry name" value="ZINC TRANSPORTER ZIP11"/>
    <property type="match status" value="1"/>
</dbReference>
<dbReference type="PANTHER" id="PTHR11040">
    <property type="entry name" value="ZINC/IRON TRANSPORTER"/>
    <property type="match status" value="1"/>
</dbReference>
<organism evidence="6 7">
    <name type="scientific">Virgisporangium aurantiacum</name>
    <dbReference type="NCBI Taxonomy" id="175570"/>
    <lineage>
        <taxon>Bacteria</taxon>
        <taxon>Bacillati</taxon>
        <taxon>Actinomycetota</taxon>
        <taxon>Actinomycetes</taxon>
        <taxon>Micromonosporales</taxon>
        <taxon>Micromonosporaceae</taxon>
        <taxon>Virgisporangium</taxon>
    </lineage>
</organism>